<evidence type="ECO:0000313" key="2">
    <source>
        <dbReference type="EMBL" id="MVT00476.1"/>
    </source>
</evidence>
<protein>
    <recommendedName>
        <fullName evidence="1">ATPase BadF/BadG/BcrA/BcrD type domain-containing protein</fullName>
    </recommendedName>
</protein>
<dbReference type="InterPro" id="IPR052519">
    <property type="entry name" value="Euk-type_GlcNAc_Kinase"/>
</dbReference>
<evidence type="ECO:0000313" key="3">
    <source>
        <dbReference type="Proteomes" id="UP000438106"/>
    </source>
</evidence>
<evidence type="ECO:0000259" key="1">
    <source>
        <dbReference type="Pfam" id="PF01869"/>
    </source>
</evidence>
<reference evidence="2 3" key="1">
    <citation type="submission" date="2019-12" db="EMBL/GenBank/DDBJ databases">
        <title>Devosia maris sp. nov., isolated from the deep seawater.</title>
        <authorList>
            <person name="Liu Y."/>
        </authorList>
    </citation>
    <scope>NUCLEOTIDE SEQUENCE [LARGE SCALE GENOMIC DNA]</scope>
    <source>
        <strain evidence="2 3">L53-10-65</strain>
    </source>
</reference>
<dbReference type="Pfam" id="PF01869">
    <property type="entry name" value="BcrAD_BadFG"/>
    <property type="match status" value="1"/>
</dbReference>
<proteinExistence type="predicted"/>
<dbReference type="PANTHER" id="PTHR43190">
    <property type="entry name" value="N-ACETYL-D-GLUCOSAMINE KINASE"/>
    <property type="match status" value="1"/>
</dbReference>
<sequence length="326" mass="34704">MPSIFLTLTEMPFVPRYYLGVDGGGTNCRVRLANEHLETLAEVKNGRSNLQIDGGEPAYKAISAGARDVFKAAGIDFAEAANTHACFGMAGGRMDSARDAFAARPWPFAGVKVYDDIDIAHAGALGGEEGGVVIIGTGSAAMSIVNGTRHQAGGWGFHIGDQMSGAILGRELVRYSVEAEDGLVEASPLTRAVIAELGGNNQAAMTWSFATQMDLKLLSRDGSEGCDDALVGRAPGEFGKLMPLFFDHLEKNDPVAQKLLAIQIGYIDTYVNWFKSHGASVMAIVGGLGQRLFPILQQHYGDFVALPKYEPLHGAVILAKQNFASN</sequence>
<name>A0A7X3K4X1_9HYPH</name>
<dbReference type="PANTHER" id="PTHR43190:SF3">
    <property type="entry name" value="N-ACETYL-D-GLUCOSAMINE KINASE"/>
    <property type="match status" value="1"/>
</dbReference>
<gene>
    <name evidence="2" type="ORF">GO014_15740</name>
</gene>
<dbReference type="Proteomes" id="UP000438106">
    <property type="component" value="Unassembled WGS sequence"/>
</dbReference>
<keyword evidence="3" id="KW-1185">Reference proteome</keyword>
<dbReference type="EMBL" id="WQRF01000006">
    <property type="protein sequence ID" value="MVT00476.1"/>
    <property type="molecule type" value="Genomic_DNA"/>
</dbReference>
<feature type="domain" description="ATPase BadF/BadG/BcrA/BcrD type" evidence="1">
    <location>
        <begin position="19"/>
        <end position="291"/>
    </location>
</feature>
<dbReference type="SUPFAM" id="SSF53067">
    <property type="entry name" value="Actin-like ATPase domain"/>
    <property type="match status" value="2"/>
</dbReference>
<organism evidence="2 3">
    <name type="scientific">Devosia marina</name>
    <dbReference type="NCBI Taxonomy" id="2683198"/>
    <lineage>
        <taxon>Bacteria</taxon>
        <taxon>Pseudomonadati</taxon>
        <taxon>Pseudomonadota</taxon>
        <taxon>Alphaproteobacteria</taxon>
        <taxon>Hyphomicrobiales</taxon>
        <taxon>Devosiaceae</taxon>
        <taxon>Devosia</taxon>
    </lineage>
</organism>
<comment type="caution">
    <text evidence="2">The sequence shown here is derived from an EMBL/GenBank/DDBJ whole genome shotgun (WGS) entry which is preliminary data.</text>
</comment>
<dbReference type="AlphaFoldDB" id="A0A7X3K4X1"/>
<dbReference type="InterPro" id="IPR002731">
    <property type="entry name" value="ATPase_BadF"/>
</dbReference>
<dbReference type="CDD" id="cd24082">
    <property type="entry name" value="ASKHA_NBD_GspK-like"/>
    <property type="match status" value="1"/>
</dbReference>
<accession>A0A7X3K4X1</accession>
<dbReference type="Gene3D" id="3.30.420.40">
    <property type="match status" value="2"/>
</dbReference>
<dbReference type="InterPro" id="IPR043129">
    <property type="entry name" value="ATPase_NBD"/>
</dbReference>